<keyword evidence="3 6" id="KW-0732">Signal</keyword>
<keyword evidence="5" id="KW-0472">Membrane</keyword>
<dbReference type="FunFam" id="3.80.10.10:FF:000400">
    <property type="entry name" value="Nuclear pore complex protein NUP107"/>
    <property type="match status" value="1"/>
</dbReference>
<gene>
    <name evidence="7" type="ORF">LWI29_024173</name>
</gene>
<dbReference type="InterPro" id="IPR003591">
    <property type="entry name" value="Leu-rich_rpt_typical-subtyp"/>
</dbReference>
<evidence type="ECO:0000313" key="7">
    <source>
        <dbReference type="EMBL" id="KAK0608017.1"/>
    </source>
</evidence>
<name>A0AA39TDH7_ACESA</name>
<dbReference type="PANTHER" id="PTHR48009:SF7">
    <property type="entry name" value="LEUCINE-RICH REPEAT (LRR) FAMILY PROTEIN"/>
    <property type="match status" value="1"/>
</dbReference>
<evidence type="ECO:0000256" key="1">
    <source>
        <dbReference type="ARBA" id="ARBA00004370"/>
    </source>
</evidence>
<dbReference type="Pfam" id="PF13516">
    <property type="entry name" value="LRR_6"/>
    <property type="match status" value="1"/>
</dbReference>
<keyword evidence="8" id="KW-1185">Reference proteome</keyword>
<dbReference type="GO" id="GO:0016020">
    <property type="term" value="C:membrane"/>
    <property type="evidence" value="ECO:0007669"/>
    <property type="project" value="UniProtKB-SubCell"/>
</dbReference>
<evidence type="ECO:0000256" key="5">
    <source>
        <dbReference type="ARBA" id="ARBA00023136"/>
    </source>
</evidence>
<proteinExistence type="predicted"/>
<dbReference type="PANTHER" id="PTHR48009">
    <property type="entry name" value="LEUCINE-RICH REPEAT (LRR) FAMILY PROTEIN"/>
    <property type="match status" value="1"/>
</dbReference>
<keyword evidence="4" id="KW-0677">Repeat</keyword>
<dbReference type="SMART" id="SM00369">
    <property type="entry name" value="LRR_TYP"/>
    <property type="match status" value="4"/>
</dbReference>
<evidence type="ECO:0000256" key="2">
    <source>
        <dbReference type="ARBA" id="ARBA00022614"/>
    </source>
</evidence>
<evidence type="ECO:0000256" key="4">
    <source>
        <dbReference type="ARBA" id="ARBA00022737"/>
    </source>
</evidence>
<evidence type="ECO:0008006" key="9">
    <source>
        <dbReference type="Google" id="ProtNLM"/>
    </source>
</evidence>
<feature type="chain" id="PRO_5041231852" description="Leucine-rich repeat-containing N-terminal plant-type domain-containing protein" evidence="6">
    <location>
        <begin position="27"/>
        <end position="411"/>
    </location>
</feature>
<evidence type="ECO:0000313" key="8">
    <source>
        <dbReference type="Proteomes" id="UP001168877"/>
    </source>
</evidence>
<comment type="subcellular location">
    <subcellularLocation>
        <location evidence="1">Membrane</location>
    </subcellularLocation>
</comment>
<dbReference type="Gene3D" id="3.80.10.10">
    <property type="entry name" value="Ribonuclease Inhibitor"/>
    <property type="match status" value="2"/>
</dbReference>
<feature type="signal peptide" evidence="6">
    <location>
        <begin position="1"/>
        <end position="26"/>
    </location>
</feature>
<reference evidence="7" key="1">
    <citation type="journal article" date="2022" name="Plant J.">
        <title>Strategies of tolerance reflected in two North American maple genomes.</title>
        <authorList>
            <person name="McEvoy S.L."/>
            <person name="Sezen U.U."/>
            <person name="Trouern-Trend A."/>
            <person name="McMahon S.M."/>
            <person name="Schaberg P.G."/>
            <person name="Yang J."/>
            <person name="Wegrzyn J.L."/>
            <person name="Swenson N.G."/>
        </authorList>
    </citation>
    <scope>NUCLEOTIDE SEQUENCE</scope>
    <source>
        <strain evidence="7">NS2018</strain>
    </source>
</reference>
<dbReference type="Pfam" id="PF13855">
    <property type="entry name" value="LRR_8"/>
    <property type="match status" value="1"/>
</dbReference>
<protein>
    <recommendedName>
        <fullName evidence="9">Leucine-rich repeat-containing N-terminal plant-type domain-containing protein</fullName>
    </recommendedName>
</protein>
<reference evidence="7" key="2">
    <citation type="submission" date="2023-06" db="EMBL/GenBank/DDBJ databases">
        <authorList>
            <person name="Swenson N.G."/>
            <person name="Wegrzyn J.L."/>
            <person name="Mcevoy S.L."/>
        </authorList>
    </citation>
    <scope>NUCLEOTIDE SEQUENCE</scope>
    <source>
        <strain evidence="7">NS2018</strain>
        <tissue evidence="7">Leaf</tissue>
    </source>
</reference>
<dbReference type="InterPro" id="IPR032675">
    <property type="entry name" value="LRR_dom_sf"/>
</dbReference>
<dbReference type="Proteomes" id="UP001168877">
    <property type="component" value="Unassembled WGS sequence"/>
</dbReference>
<dbReference type="Pfam" id="PF00560">
    <property type="entry name" value="LRR_1"/>
    <property type="match status" value="4"/>
</dbReference>
<dbReference type="SUPFAM" id="SSF52058">
    <property type="entry name" value="L domain-like"/>
    <property type="match status" value="1"/>
</dbReference>
<accession>A0AA39TDH7</accession>
<evidence type="ECO:0000256" key="6">
    <source>
        <dbReference type="SAM" id="SignalP"/>
    </source>
</evidence>
<dbReference type="InterPro" id="IPR053213">
    <property type="entry name" value="RLP29"/>
</dbReference>
<dbReference type="PRINTS" id="PR00019">
    <property type="entry name" value="LEURICHRPT"/>
</dbReference>
<dbReference type="InterPro" id="IPR001611">
    <property type="entry name" value="Leu-rich_rpt"/>
</dbReference>
<sequence length="411" mass="44683">MHSVFSSCSTIILAVLLALVPTTVHSLTLDIDKEAVRLLKRSIDPNTIPKASYISSWDLSIDPCESTGGQFQGILCSVPLDNNARSRITAIDLDSAGYDGFLAPSIGNLTELTALNLGRNNFRGPIPDSMSNLRKLVSLSMSGNFFTGSIPVRVASLKKLEMLDLSYNNLSGAIPAKLSGLRSLLHLRLSHNELSGRIPDLTGSWQLQTLELGSNLLYGSLPKFPVNLRTLSLTHNSLSGRISQIGKLQHLVTLDLSYNRFAGSITQEIITLPKVVHIDVSVNHLTAIEVPKFAGRETQLQQLDAQANLLRGHLPINLVTIGKLTSINLSNNQFSGPIPTEYGVKLGTSWRSLYLDHNFLGGNLPPQFGIASVRMRGSLANNCLMCPPNVRLCRGSQRPVSECVGQNDDDE</sequence>
<evidence type="ECO:0000256" key="3">
    <source>
        <dbReference type="ARBA" id="ARBA00022729"/>
    </source>
</evidence>
<keyword evidence="2" id="KW-0433">Leucine-rich repeat</keyword>
<comment type="caution">
    <text evidence="7">The sequence shown here is derived from an EMBL/GenBank/DDBJ whole genome shotgun (WGS) entry which is preliminary data.</text>
</comment>
<dbReference type="EMBL" id="JAUESC010000001">
    <property type="protein sequence ID" value="KAK0608017.1"/>
    <property type="molecule type" value="Genomic_DNA"/>
</dbReference>
<organism evidence="7 8">
    <name type="scientific">Acer saccharum</name>
    <name type="common">Sugar maple</name>
    <dbReference type="NCBI Taxonomy" id="4024"/>
    <lineage>
        <taxon>Eukaryota</taxon>
        <taxon>Viridiplantae</taxon>
        <taxon>Streptophyta</taxon>
        <taxon>Embryophyta</taxon>
        <taxon>Tracheophyta</taxon>
        <taxon>Spermatophyta</taxon>
        <taxon>Magnoliopsida</taxon>
        <taxon>eudicotyledons</taxon>
        <taxon>Gunneridae</taxon>
        <taxon>Pentapetalae</taxon>
        <taxon>rosids</taxon>
        <taxon>malvids</taxon>
        <taxon>Sapindales</taxon>
        <taxon>Sapindaceae</taxon>
        <taxon>Hippocastanoideae</taxon>
        <taxon>Acereae</taxon>
        <taxon>Acer</taxon>
    </lineage>
</organism>
<dbReference type="AlphaFoldDB" id="A0AA39TDH7"/>